<reference evidence="1" key="3">
    <citation type="submission" date="2014-01" db="EMBL/GenBank/DDBJ databases">
        <title>Evolution of pathogenesis and genome organization in the Tremellales.</title>
        <authorList>
            <person name="Cuomo C."/>
            <person name="Litvintseva A."/>
            <person name="Heitman J."/>
            <person name="Chen Y."/>
            <person name="Sun S."/>
            <person name="Springer D."/>
            <person name="Dromer F."/>
            <person name="Young S."/>
            <person name="Zeng Q."/>
            <person name="Chapman S."/>
            <person name="Gujja S."/>
            <person name="Saif S."/>
            <person name="Birren B."/>
        </authorList>
    </citation>
    <scope>NUCLEOTIDE SEQUENCE</scope>
    <source>
        <strain evidence="1">CBS 10118</strain>
    </source>
</reference>
<evidence type="ECO:0000313" key="1">
    <source>
        <dbReference type="EMBL" id="OCF27427.1"/>
    </source>
</evidence>
<sequence>MSRTNLSGPNFEPSDACLLYLPGSIHDSHPLYTEFDDQGNPVRSVISCVDGQIREVKTFDESIHISLTCTRPDTGAGAILTPDLRSLDDQRLPLTFDRNPIPANYNETDEGRILDEEKIWIPKHRWKLNRTAPEIDKMDNLTKKLIGNAMSRAAEEASTYVLECIRYVNDQAIWNFEEVENQQGEDAIPEAQVGVYVNGQKNGTIGYREARDILQGIVVEDGMS</sequence>
<gene>
    <name evidence="1" type="ORF">I302_02269</name>
    <name evidence="2" type="ORF">I302_103568</name>
</gene>
<evidence type="ECO:0000313" key="2">
    <source>
        <dbReference type="EMBL" id="WVW81573.1"/>
    </source>
</evidence>
<reference evidence="2" key="2">
    <citation type="submission" date="2013-07" db="EMBL/GenBank/DDBJ databases">
        <authorList>
            <consortium name="The Broad Institute Genome Sequencing Platform"/>
            <person name="Cuomo C."/>
            <person name="Litvintseva A."/>
            <person name="Chen Y."/>
            <person name="Heitman J."/>
            <person name="Sun S."/>
            <person name="Springer D."/>
            <person name="Dromer F."/>
            <person name="Young S.K."/>
            <person name="Zeng Q."/>
            <person name="Gargeya S."/>
            <person name="Fitzgerald M."/>
            <person name="Abouelleil A."/>
            <person name="Alvarado L."/>
            <person name="Berlin A.M."/>
            <person name="Chapman S.B."/>
            <person name="Dewar J."/>
            <person name="Goldberg J."/>
            <person name="Griggs A."/>
            <person name="Gujja S."/>
            <person name="Hansen M."/>
            <person name="Howarth C."/>
            <person name="Imamovic A."/>
            <person name="Larimer J."/>
            <person name="McCowan C."/>
            <person name="Murphy C."/>
            <person name="Pearson M."/>
            <person name="Priest M."/>
            <person name="Roberts A."/>
            <person name="Saif S."/>
            <person name="Shea T."/>
            <person name="Sykes S."/>
            <person name="Wortman J."/>
            <person name="Nusbaum C."/>
            <person name="Birren B."/>
        </authorList>
    </citation>
    <scope>NUCLEOTIDE SEQUENCE</scope>
    <source>
        <strain evidence="2">CBS 10118</strain>
    </source>
</reference>
<keyword evidence="3" id="KW-1185">Reference proteome</keyword>
<dbReference type="EMBL" id="KI894019">
    <property type="protein sequence ID" value="OCF27427.1"/>
    <property type="molecule type" value="Genomic_DNA"/>
</dbReference>
<dbReference type="VEuPathDB" id="FungiDB:I302_02269"/>
<name>A0A1B9G8S8_9TREE</name>
<dbReference type="KEGG" id="kbi:30206668"/>
<accession>A0A1B9G8S8</accession>
<dbReference type="EMBL" id="CP144542">
    <property type="protein sequence ID" value="WVW81573.1"/>
    <property type="molecule type" value="Genomic_DNA"/>
</dbReference>
<evidence type="ECO:0000313" key="3">
    <source>
        <dbReference type="Proteomes" id="UP000092730"/>
    </source>
</evidence>
<dbReference type="RefSeq" id="XP_019048497.1">
    <property type="nucleotide sequence ID" value="XM_019188935.1"/>
</dbReference>
<dbReference type="AlphaFoldDB" id="A0A1B9G8S8"/>
<proteinExistence type="predicted"/>
<reference evidence="1" key="1">
    <citation type="submission" date="2013-07" db="EMBL/GenBank/DDBJ databases">
        <title>The Genome Sequence of Cryptococcus bestiolae CBS10118.</title>
        <authorList>
            <consortium name="The Broad Institute Genome Sequencing Platform"/>
            <person name="Cuomo C."/>
            <person name="Litvintseva A."/>
            <person name="Chen Y."/>
            <person name="Heitman J."/>
            <person name="Sun S."/>
            <person name="Springer D."/>
            <person name="Dromer F."/>
            <person name="Young S.K."/>
            <person name="Zeng Q."/>
            <person name="Gargeya S."/>
            <person name="Fitzgerald M."/>
            <person name="Abouelleil A."/>
            <person name="Alvarado L."/>
            <person name="Berlin A.M."/>
            <person name="Chapman S.B."/>
            <person name="Dewar J."/>
            <person name="Goldberg J."/>
            <person name="Griggs A."/>
            <person name="Gujja S."/>
            <person name="Hansen M."/>
            <person name="Howarth C."/>
            <person name="Imamovic A."/>
            <person name="Larimer J."/>
            <person name="McCowan C."/>
            <person name="Murphy C."/>
            <person name="Pearson M."/>
            <person name="Priest M."/>
            <person name="Roberts A."/>
            <person name="Saif S."/>
            <person name="Shea T."/>
            <person name="Sykes S."/>
            <person name="Wortman J."/>
            <person name="Nusbaum C."/>
            <person name="Birren B."/>
        </authorList>
    </citation>
    <scope>NUCLEOTIDE SEQUENCE [LARGE SCALE GENOMIC DNA]</scope>
    <source>
        <strain evidence="1">CBS 10118</strain>
    </source>
</reference>
<organism evidence="1">
    <name type="scientific">Kwoniella bestiolae CBS 10118</name>
    <dbReference type="NCBI Taxonomy" id="1296100"/>
    <lineage>
        <taxon>Eukaryota</taxon>
        <taxon>Fungi</taxon>
        <taxon>Dikarya</taxon>
        <taxon>Basidiomycota</taxon>
        <taxon>Agaricomycotina</taxon>
        <taxon>Tremellomycetes</taxon>
        <taxon>Tremellales</taxon>
        <taxon>Cryptococcaceae</taxon>
        <taxon>Kwoniella</taxon>
    </lineage>
</organism>
<protein>
    <submittedName>
        <fullName evidence="1">Uncharacterized protein</fullName>
    </submittedName>
</protein>
<dbReference type="Proteomes" id="UP000092730">
    <property type="component" value="Chromosome 2"/>
</dbReference>
<dbReference type="GeneID" id="30206668"/>
<reference evidence="2" key="4">
    <citation type="submission" date="2024-02" db="EMBL/GenBank/DDBJ databases">
        <title>Comparative genomics of Cryptococcus and Kwoniella reveals pathogenesis evolution and contrasting modes of karyotype evolution via chromosome fusion or intercentromeric recombination.</title>
        <authorList>
            <person name="Coelho M.A."/>
            <person name="David-Palma M."/>
            <person name="Shea T."/>
            <person name="Bowers K."/>
            <person name="McGinley-Smith S."/>
            <person name="Mohammad A.W."/>
            <person name="Gnirke A."/>
            <person name="Yurkov A.M."/>
            <person name="Nowrousian M."/>
            <person name="Sun S."/>
            <person name="Cuomo C.A."/>
            <person name="Heitman J."/>
        </authorList>
    </citation>
    <scope>NUCLEOTIDE SEQUENCE</scope>
    <source>
        <strain evidence="2">CBS 10118</strain>
    </source>
</reference>